<evidence type="ECO:0000313" key="2">
    <source>
        <dbReference type="Proteomes" id="UP001054889"/>
    </source>
</evidence>
<protein>
    <submittedName>
        <fullName evidence="1">Uncharacterized protein</fullName>
    </submittedName>
</protein>
<reference evidence="1" key="1">
    <citation type="journal article" date="2018" name="DNA Res.">
        <title>Multiple hybrid de novo genome assembly of finger millet, an orphan allotetraploid crop.</title>
        <authorList>
            <person name="Hatakeyama M."/>
            <person name="Aluri S."/>
            <person name="Balachadran M.T."/>
            <person name="Sivarajan S.R."/>
            <person name="Patrignani A."/>
            <person name="Gruter S."/>
            <person name="Poveda L."/>
            <person name="Shimizu-Inatsugi R."/>
            <person name="Baeten J."/>
            <person name="Francoijs K.J."/>
            <person name="Nataraja K.N."/>
            <person name="Reddy Y.A.N."/>
            <person name="Phadnis S."/>
            <person name="Ravikumar R.L."/>
            <person name="Schlapbach R."/>
            <person name="Sreeman S.M."/>
            <person name="Shimizu K.K."/>
        </authorList>
    </citation>
    <scope>NUCLEOTIDE SEQUENCE</scope>
</reference>
<keyword evidence="2" id="KW-1185">Reference proteome</keyword>
<accession>A0AAV5F1F3</accession>
<name>A0AAV5F1F3_ELECO</name>
<evidence type="ECO:0000313" key="1">
    <source>
        <dbReference type="EMBL" id="GJN28775.1"/>
    </source>
</evidence>
<dbReference type="AlphaFoldDB" id="A0AAV5F1F3"/>
<comment type="caution">
    <text evidence="1">The sequence shown here is derived from an EMBL/GenBank/DDBJ whole genome shotgun (WGS) entry which is preliminary data.</text>
</comment>
<dbReference type="PANTHER" id="PTHR36017:SF1">
    <property type="entry name" value="EMBRYO DEFECTIVE 1381"/>
    <property type="match status" value="1"/>
</dbReference>
<dbReference type="PANTHER" id="PTHR36017">
    <property type="entry name" value="EMBRYO DEFECTIVE 1381"/>
    <property type="match status" value="1"/>
</dbReference>
<dbReference type="Proteomes" id="UP001054889">
    <property type="component" value="Unassembled WGS sequence"/>
</dbReference>
<sequence length="547" mass="60616">MAAAAAAAGVVGRPWRVIPRPLLETVLHNHALRPRVPQPLLLHGPRGVGKSTLLLHRLLPRWSEGPHAAAFVDFVYPTPNSPSSAAVPWSLLPADPASSLPDLRVRLESALEGLARDAVLRGAVGSKDVLHALSRSHGLRTVLSRLAGIPAARSSGTSVPARSSTTSVPALWSRAVLASARQDDDTFCIRDGEAINCSMEERAYIQEAMAALRVAKEALRMQEGWRKEAVREMNRTGKFSRTLANSATDWPCLLLDVLSCAAEEDFFQPKLVLNNVDVLRNASCEDETMVPASMYHDSFIWRVIALGANERCLPVFISSSDGYYSSQAFVDFGFPNIFISRETFGWTQQEAKLHMVSEFFTEQEWKVVDEILGPNPRQLSEIYMLKQKANSPGTLHDRNIEEIIDTYLAHLQVSVVNPAMETALGMLQKFASDAREGKIPENRLSFGAPWRHPPQDENPASSYKWAKIQLMDFVQSFVNTEFGVNYLSDDSLEILDDPAAVAMTEVGLLYQQRDPSFMRPVTRGIQRCLARCFSVVWAFPSCVAEVD</sequence>
<gene>
    <name evidence="1" type="primary">gb16939</name>
    <name evidence="1" type="ORF">PR202_gb16939</name>
</gene>
<reference evidence="1" key="2">
    <citation type="submission" date="2021-12" db="EMBL/GenBank/DDBJ databases">
        <title>Resequencing data analysis of finger millet.</title>
        <authorList>
            <person name="Hatakeyama M."/>
            <person name="Aluri S."/>
            <person name="Balachadran M.T."/>
            <person name="Sivarajan S.R."/>
            <person name="Poveda L."/>
            <person name="Shimizu-Inatsugi R."/>
            <person name="Schlapbach R."/>
            <person name="Sreeman S.M."/>
            <person name="Shimizu K.K."/>
        </authorList>
    </citation>
    <scope>NUCLEOTIDE SEQUENCE</scope>
</reference>
<proteinExistence type="predicted"/>
<organism evidence="1 2">
    <name type="scientific">Eleusine coracana subsp. coracana</name>
    <dbReference type="NCBI Taxonomy" id="191504"/>
    <lineage>
        <taxon>Eukaryota</taxon>
        <taxon>Viridiplantae</taxon>
        <taxon>Streptophyta</taxon>
        <taxon>Embryophyta</taxon>
        <taxon>Tracheophyta</taxon>
        <taxon>Spermatophyta</taxon>
        <taxon>Magnoliopsida</taxon>
        <taxon>Liliopsida</taxon>
        <taxon>Poales</taxon>
        <taxon>Poaceae</taxon>
        <taxon>PACMAD clade</taxon>
        <taxon>Chloridoideae</taxon>
        <taxon>Cynodonteae</taxon>
        <taxon>Eleusininae</taxon>
        <taxon>Eleusine</taxon>
    </lineage>
</organism>
<dbReference type="EMBL" id="BQKI01000081">
    <property type="protein sequence ID" value="GJN28775.1"/>
    <property type="molecule type" value="Genomic_DNA"/>
</dbReference>